<accession>A0A0M0GKU7</accession>
<dbReference type="AlphaFoldDB" id="A0A0M0GKU7"/>
<organism evidence="2 3">
    <name type="scientific">Sporosarcina globispora</name>
    <name type="common">Bacillus globisporus</name>
    <dbReference type="NCBI Taxonomy" id="1459"/>
    <lineage>
        <taxon>Bacteria</taxon>
        <taxon>Bacillati</taxon>
        <taxon>Bacillota</taxon>
        <taxon>Bacilli</taxon>
        <taxon>Bacillales</taxon>
        <taxon>Caryophanaceae</taxon>
        <taxon>Sporosarcina</taxon>
    </lineage>
</organism>
<reference evidence="3" key="1">
    <citation type="submission" date="2015-07" db="EMBL/GenBank/DDBJ databases">
        <title>Fjat-10036 dsm4.</title>
        <authorList>
            <person name="Liu B."/>
            <person name="Wang J."/>
            <person name="Zhu Y."/>
            <person name="Liu G."/>
            <person name="Chen Q."/>
            <person name="Chen Z."/>
            <person name="Lan J."/>
            <person name="Che J."/>
            <person name="Ge C."/>
            <person name="Shi H."/>
            <person name="Pan Z."/>
            <person name="Liu X."/>
        </authorList>
    </citation>
    <scope>NUCLEOTIDE SEQUENCE [LARGE SCALE GENOMIC DNA]</scope>
    <source>
        <strain evidence="3">DSM 4</strain>
    </source>
</reference>
<dbReference type="EMBL" id="LGUF01000007">
    <property type="protein sequence ID" value="KON90122.1"/>
    <property type="molecule type" value="Genomic_DNA"/>
</dbReference>
<dbReference type="Proteomes" id="UP000037109">
    <property type="component" value="Unassembled WGS sequence"/>
</dbReference>
<sequence>MQDTIKSAKIPGEKNKYKLNGSDQTNAKNISHCLKVIEAKRAKQAGRNNIRNVITNGSVSFVFEYGL</sequence>
<keyword evidence="3" id="KW-1185">Reference proteome</keyword>
<evidence type="ECO:0000313" key="3">
    <source>
        <dbReference type="Proteomes" id="UP000037109"/>
    </source>
</evidence>
<feature type="region of interest" description="Disordered" evidence="1">
    <location>
        <begin position="1"/>
        <end position="23"/>
    </location>
</feature>
<comment type="caution">
    <text evidence="2">The sequence shown here is derived from an EMBL/GenBank/DDBJ whole genome shotgun (WGS) entry which is preliminary data.</text>
</comment>
<protein>
    <submittedName>
        <fullName evidence="2">Uncharacterized protein</fullName>
    </submittedName>
</protein>
<gene>
    <name evidence="2" type="ORF">AF332_27195</name>
</gene>
<name>A0A0M0GKU7_SPOGL</name>
<evidence type="ECO:0000313" key="2">
    <source>
        <dbReference type="EMBL" id="KON90122.1"/>
    </source>
</evidence>
<proteinExistence type="predicted"/>
<evidence type="ECO:0000256" key="1">
    <source>
        <dbReference type="SAM" id="MobiDB-lite"/>
    </source>
</evidence>